<sequence length="99" mass="11250">MASEPTHPSFSFVLDVLFLFLIFFLTLVIATHPLLSSRFLPIYGDIEASEVLGVFYAPIDGKSCKGFHGRETFSTETDKFWMEISRGIIKLLSWVNIFV</sequence>
<proteinExistence type="predicted"/>
<organism evidence="2 3">
    <name type="scientific">Caerostris darwini</name>
    <dbReference type="NCBI Taxonomy" id="1538125"/>
    <lineage>
        <taxon>Eukaryota</taxon>
        <taxon>Metazoa</taxon>
        <taxon>Ecdysozoa</taxon>
        <taxon>Arthropoda</taxon>
        <taxon>Chelicerata</taxon>
        <taxon>Arachnida</taxon>
        <taxon>Araneae</taxon>
        <taxon>Araneomorphae</taxon>
        <taxon>Entelegynae</taxon>
        <taxon>Araneoidea</taxon>
        <taxon>Araneidae</taxon>
        <taxon>Caerostris</taxon>
    </lineage>
</organism>
<evidence type="ECO:0000313" key="2">
    <source>
        <dbReference type="EMBL" id="GIX93134.1"/>
    </source>
</evidence>
<feature type="transmembrane region" description="Helical" evidence="1">
    <location>
        <begin position="12"/>
        <end position="30"/>
    </location>
</feature>
<keyword evidence="1" id="KW-1133">Transmembrane helix</keyword>
<dbReference type="AlphaFoldDB" id="A0AAV4PB61"/>
<accession>A0AAV4PB61</accession>
<gene>
    <name evidence="2" type="ORF">CDAR_492811</name>
</gene>
<keyword evidence="1" id="KW-0472">Membrane</keyword>
<evidence type="ECO:0000256" key="1">
    <source>
        <dbReference type="SAM" id="Phobius"/>
    </source>
</evidence>
<protein>
    <recommendedName>
        <fullName evidence="4">ATP synthase F0 subunit 8</fullName>
    </recommendedName>
</protein>
<evidence type="ECO:0000313" key="3">
    <source>
        <dbReference type="Proteomes" id="UP001054837"/>
    </source>
</evidence>
<comment type="caution">
    <text evidence="2">The sequence shown here is derived from an EMBL/GenBank/DDBJ whole genome shotgun (WGS) entry which is preliminary data.</text>
</comment>
<name>A0AAV4PB61_9ARAC</name>
<reference evidence="2 3" key="1">
    <citation type="submission" date="2021-06" db="EMBL/GenBank/DDBJ databases">
        <title>Caerostris darwini draft genome.</title>
        <authorList>
            <person name="Kono N."/>
            <person name="Arakawa K."/>
        </authorList>
    </citation>
    <scope>NUCLEOTIDE SEQUENCE [LARGE SCALE GENOMIC DNA]</scope>
</reference>
<dbReference type="Proteomes" id="UP001054837">
    <property type="component" value="Unassembled WGS sequence"/>
</dbReference>
<dbReference type="EMBL" id="BPLQ01002461">
    <property type="protein sequence ID" value="GIX93134.1"/>
    <property type="molecule type" value="Genomic_DNA"/>
</dbReference>
<keyword evidence="1" id="KW-0812">Transmembrane</keyword>
<evidence type="ECO:0008006" key="4">
    <source>
        <dbReference type="Google" id="ProtNLM"/>
    </source>
</evidence>
<keyword evidence="3" id="KW-1185">Reference proteome</keyword>